<dbReference type="Proteomes" id="UP000250266">
    <property type="component" value="Unassembled WGS sequence"/>
</dbReference>
<evidence type="ECO:0000313" key="2">
    <source>
        <dbReference type="EMBL" id="OCK80127.1"/>
    </source>
</evidence>
<keyword evidence="3" id="KW-1185">Reference proteome</keyword>
<keyword evidence="1" id="KW-1133">Transmembrane helix</keyword>
<keyword evidence="1" id="KW-0812">Transmembrane</keyword>
<dbReference type="EMBL" id="KV744973">
    <property type="protein sequence ID" value="OCK80127.1"/>
    <property type="molecule type" value="Genomic_DNA"/>
</dbReference>
<protein>
    <submittedName>
        <fullName evidence="2">Uncharacterized protein</fullName>
    </submittedName>
</protein>
<sequence length="90" mass="9829">MTGSAICKIMCSLGHLLDWISSFLLSRRIRPEHPPSSQTLALLFLRILIFGAGSASSTFSTLTLPGLFLRILSLETRPSARTLHSFGQLA</sequence>
<reference evidence="2 3" key="1">
    <citation type="journal article" date="2016" name="Nat. Commun.">
        <title>Ectomycorrhizal ecology is imprinted in the genome of the dominant symbiotic fungus Cenococcum geophilum.</title>
        <authorList>
            <consortium name="DOE Joint Genome Institute"/>
            <person name="Peter M."/>
            <person name="Kohler A."/>
            <person name="Ohm R.A."/>
            <person name="Kuo A."/>
            <person name="Krutzmann J."/>
            <person name="Morin E."/>
            <person name="Arend M."/>
            <person name="Barry K.W."/>
            <person name="Binder M."/>
            <person name="Choi C."/>
            <person name="Clum A."/>
            <person name="Copeland A."/>
            <person name="Grisel N."/>
            <person name="Haridas S."/>
            <person name="Kipfer T."/>
            <person name="LaButti K."/>
            <person name="Lindquist E."/>
            <person name="Lipzen A."/>
            <person name="Maire R."/>
            <person name="Meier B."/>
            <person name="Mihaltcheva S."/>
            <person name="Molinier V."/>
            <person name="Murat C."/>
            <person name="Poggeler S."/>
            <person name="Quandt C.A."/>
            <person name="Sperisen C."/>
            <person name="Tritt A."/>
            <person name="Tisserant E."/>
            <person name="Crous P.W."/>
            <person name="Henrissat B."/>
            <person name="Nehls U."/>
            <person name="Egli S."/>
            <person name="Spatafora J.W."/>
            <person name="Grigoriev I.V."/>
            <person name="Martin F.M."/>
        </authorList>
    </citation>
    <scope>NUCLEOTIDE SEQUENCE [LARGE SCALE GENOMIC DNA]</scope>
    <source>
        <strain evidence="2 3">CBS 459.81</strain>
    </source>
</reference>
<organism evidence="2 3">
    <name type="scientific">Lepidopterella palustris CBS 459.81</name>
    <dbReference type="NCBI Taxonomy" id="1314670"/>
    <lineage>
        <taxon>Eukaryota</taxon>
        <taxon>Fungi</taxon>
        <taxon>Dikarya</taxon>
        <taxon>Ascomycota</taxon>
        <taxon>Pezizomycotina</taxon>
        <taxon>Dothideomycetes</taxon>
        <taxon>Pleosporomycetidae</taxon>
        <taxon>Mytilinidiales</taxon>
        <taxon>Argynnaceae</taxon>
        <taxon>Lepidopterella</taxon>
    </lineage>
</organism>
<keyword evidence="1" id="KW-0472">Membrane</keyword>
<name>A0A8E2EA53_9PEZI</name>
<gene>
    <name evidence="2" type="ORF">K432DRAFT_51452</name>
</gene>
<accession>A0A8E2EA53</accession>
<feature type="transmembrane region" description="Helical" evidence="1">
    <location>
        <begin position="43"/>
        <end position="69"/>
    </location>
</feature>
<evidence type="ECO:0000313" key="3">
    <source>
        <dbReference type="Proteomes" id="UP000250266"/>
    </source>
</evidence>
<evidence type="ECO:0000256" key="1">
    <source>
        <dbReference type="SAM" id="Phobius"/>
    </source>
</evidence>
<proteinExistence type="predicted"/>
<dbReference type="AlphaFoldDB" id="A0A8E2EA53"/>